<dbReference type="EMBL" id="JBCITK010000001">
    <property type="protein sequence ID" value="MEN0644068.1"/>
    <property type="molecule type" value="Genomic_DNA"/>
</dbReference>
<protein>
    <submittedName>
        <fullName evidence="2">DUF2627 domain-containing protein</fullName>
    </submittedName>
</protein>
<evidence type="ECO:0000313" key="3">
    <source>
        <dbReference type="Proteomes" id="UP001418796"/>
    </source>
</evidence>
<dbReference type="InterPro" id="IPR020138">
    <property type="entry name" value="Uncharacterised_YqzF"/>
</dbReference>
<proteinExistence type="predicted"/>
<reference evidence="2 3" key="1">
    <citation type="submission" date="2024-03" db="EMBL/GenBank/DDBJ databases">
        <title>Bacilli Hybrid Assemblies.</title>
        <authorList>
            <person name="Kovac J."/>
        </authorList>
    </citation>
    <scope>NUCLEOTIDE SEQUENCE [LARGE SCALE GENOMIC DNA]</scope>
    <source>
        <strain evidence="2 3">FSL R7-0666</strain>
    </source>
</reference>
<dbReference type="Proteomes" id="UP001418796">
    <property type="component" value="Unassembled WGS sequence"/>
</dbReference>
<organism evidence="2 3">
    <name type="scientific">Alkalicoccobacillus gibsonii</name>
    <dbReference type="NCBI Taxonomy" id="79881"/>
    <lineage>
        <taxon>Bacteria</taxon>
        <taxon>Bacillati</taxon>
        <taxon>Bacillota</taxon>
        <taxon>Bacilli</taxon>
        <taxon>Bacillales</taxon>
        <taxon>Bacillaceae</taxon>
        <taxon>Alkalicoccobacillus</taxon>
    </lineage>
</organism>
<gene>
    <name evidence="2" type="ORF">MKY91_12980</name>
</gene>
<feature type="transmembrane region" description="Helical" evidence="1">
    <location>
        <begin position="41"/>
        <end position="62"/>
    </location>
</feature>
<keyword evidence="3" id="KW-1185">Reference proteome</keyword>
<sequence length="80" mass="8940">MGRFVALVILLIPIFLAGFGIKLMRDAFFHIIQPPFSSISLQFLAGIVLFFIGFAFIGGFILHRDRKNGKVAPRFAKKEG</sequence>
<evidence type="ECO:0000313" key="2">
    <source>
        <dbReference type="EMBL" id="MEN0644068.1"/>
    </source>
</evidence>
<dbReference type="Pfam" id="PF11118">
    <property type="entry name" value="DUF2627"/>
    <property type="match status" value="1"/>
</dbReference>
<keyword evidence="1" id="KW-1133">Transmembrane helix</keyword>
<comment type="caution">
    <text evidence="2">The sequence shown here is derived from an EMBL/GenBank/DDBJ whole genome shotgun (WGS) entry which is preliminary data.</text>
</comment>
<keyword evidence="1" id="KW-0812">Transmembrane</keyword>
<accession>A0ABU9VJR6</accession>
<evidence type="ECO:0000256" key="1">
    <source>
        <dbReference type="SAM" id="Phobius"/>
    </source>
</evidence>
<dbReference type="RefSeq" id="WP_203090676.1">
    <property type="nucleotide sequence ID" value="NZ_JAEUZA010000006.1"/>
</dbReference>
<name>A0ABU9VJR6_9BACI</name>
<keyword evidence="1" id="KW-0472">Membrane</keyword>